<feature type="transmembrane region" description="Helical" evidence="2">
    <location>
        <begin position="344"/>
        <end position="365"/>
    </location>
</feature>
<sequence precursor="true">MPSPRGRRRRASLLAASAAALAVTAFGALPGAASAASAPASSPASSGTATAVAGQVHLDVKLLQGVLGGLHITGPNGLDIPLADLSLGEADAPNASGDSANFTNSVVRLRDNLISTLHLPGPEANLIDADAVSGTARVINGPGGYTQAYATVANLRLFLPLLNLPGSSAANGILKVDLVSAQATCVPGQKPTASAKMPTTINLLGRDIPVPLTGEVKLNVPGVANIDVQLAPTTTIGGTGASSAVEAQIKLNALNLASVSGGITLAKAACTTPAAATGSGSGSGTPTSQASSSHSAPGSGTTATTTAAVAAAPTSKGTSAAAAPAALNEKSTAALAHTGASGSLMPIAAIAVVLVLGGGALLVFLRKKAAGLPPQD</sequence>
<dbReference type="RefSeq" id="WP_015797318.1">
    <property type="nucleotide sequence ID" value="NC_013131.1"/>
</dbReference>
<evidence type="ECO:0000313" key="4">
    <source>
        <dbReference type="EMBL" id="ACU77594.1"/>
    </source>
</evidence>
<dbReference type="Proteomes" id="UP000000851">
    <property type="component" value="Chromosome"/>
</dbReference>
<dbReference type="AlphaFoldDB" id="C7Q257"/>
<dbReference type="PROSITE" id="PS51318">
    <property type="entry name" value="TAT"/>
    <property type="match status" value="1"/>
</dbReference>
<feature type="region of interest" description="Disordered" evidence="1">
    <location>
        <begin position="275"/>
        <end position="310"/>
    </location>
</feature>
<dbReference type="eggNOG" id="ENOG50348WP">
    <property type="taxonomic scope" value="Bacteria"/>
</dbReference>
<organism evidence="4 5">
    <name type="scientific">Catenulispora acidiphila (strain DSM 44928 / JCM 14897 / NBRC 102108 / NRRL B-24433 / ID139908)</name>
    <dbReference type="NCBI Taxonomy" id="479433"/>
    <lineage>
        <taxon>Bacteria</taxon>
        <taxon>Bacillati</taxon>
        <taxon>Actinomycetota</taxon>
        <taxon>Actinomycetes</taxon>
        <taxon>Catenulisporales</taxon>
        <taxon>Catenulisporaceae</taxon>
        <taxon>Catenulispora</taxon>
    </lineage>
</organism>
<name>C7Q257_CATAD</name>
<keyword evidence="2" id="KW-0812">Transmembrane</keyword>
<dbReference type="InterPro" id="IPR006311">
    <property type="entry name" value="TAT_signal"/>
</dbReference>
<keyword evidence="2" id="KW-0472">Membrane</keyword>
<proteinExistence type="predicted"/>
<gene>
    <name evidence="4" type="ordered locus">Caci_8779</name>
</gene>
<evidence type="ECO:0000256" key="2">
    <source>
        <dbReference type="SAM" id="Phobius"/>
    </source>
</evidence>
<protein>
    <submittedName>
        <fullName evidence="4">LPXTG-motif cell wall anchor domain protein</fullName>
    </submittedName>
</protein>
<dbReference type="EMBL" id="CP001700">
    <property type="protein sequence ID" value="ACU77594.1"/>
    <property type="molecule type" value="Genomic_DNA"/>
</dbReference>
<dbReference type="HOGENOM" id="CLU_735074_0_0_11"/>
<evidence type="ECO:0000256" key="1">
    <source>
        <dbReference type="SAM" id="MobiDB-lite"/>
    </source>
</evidence>
<evidence type="ECO:0000313" key="5">
    <source>
        <dbReference type="Proteomes" id="UP000000851"/>
    </source>
</evidence>
<keyword evidence="5" id="KW-1185">Reference proteome</keyword>
<dbReference type="NCBIfam" id="TIGR01167">
    <property type="entry name" value="LPXTG_anchor"/>
    <property type="match status" value="1"/>
</dbReference>
<feature type="chain" id="PRO_5002982801" evidence="3">
    <location>
        <begin position="36"/>
        <end position="376"/>
    </location>
</feature>
<feature type="signal peptide" evidence="3">
    <location>
        <begin position="1"/>
        <end position="35"/>
    </location>
</feature>
<accession>C7Q257</accession>
<reference evidence="4 5" key="1">
    <citation type="journal article" date="2009" name="Stand. Genomic Sci.">
        <title>Complete genome sequence of Catenulispora acidiphila type strain (ID 139908).</title>
        <authorList>
            <person name="Copeland A."/>
            <person name="Lapidus A."/>
            <person name="Glavina Del Rio T."/>
            <person name="Nolan M."/>
            <person name="Lucas S."/>
            <person name="Chen F."/>
            <person name="Tice H."/>
            <person name="Cheng J.F."/>
            <person name="Bruce D."/>
            <person name="Goodwin L."/>
            <person name="Pitluck S."/>
            <person name="Mikhailova N."/>
            <person name="Pati A."/>
            <person name="Ivanova N."/>
            <person name="Mavromatis K."/>
            <person name="Chen A."/>
            <person name="Palaniappan K."/>
            <person name="Chain P."/>
            <person name="Land M."/>
            <person name="Hauser L."/>
            <person name="Chang Y.J."/>
            <person name="Jeffries C.D."/>
            <person name="Chertkov O."/>
            <person name="Brettin T."/>
            <person name="Detter J.C."/>
            <person name="Han C."/>
            <person name="Ali Z."/>
            <person name="Tindall B.J."/>
            <person name="Goker M."/>
            <person name="Bristow J."/>
            <person name="Eisen J.A."/>
            <person name="Markowitz V."/>
            <person name="Hugenholtz P."/>
            <person name="Kyrpides N.C."/>
            <person name="Klenk H.P."/>
        </authorList>
    </citation>
    <scope>NUCLEOTIDE SEQUENCE [LARGE SCALE GENOMIC DNA]</scope>
    <source>
        <strain evidence="5">DSM 44928 / JCM 14897 / NBRC 102108 / NRRL B-24433 / ID139908</strain>
    </source>
</reference>
<keyword evidence="2" id="KW-1133">Transmembrane helix</keyword>
<keyword evidence="3" id="KW-0732">Signal</keyword>
<dbReference type="InParanoid" id="C7Q257"/>
<dbReference type="KEGG" id="cai:Caci_8779"/>
<evidence type="ECO:0000256" key="3">
    <source>
        <dbReference type="SAM" id="SignalP"/>
    </source>
</evidence>